<organism evidence="4 5">
    <name type="scientific">Symbiochloris irregularis</name>
    <dbReference type="NCBI Taxonomy" id="706552"/>
    <lineage>
        <taxon>Eukaryota</taxon>
        <taxon>Viridiplantae</taxon>
        <taxon>Chlorophyta</taxon>
        <taxon>core chlorophytes</taxon>
        <taxon>Trebouxiophyceae</taxon>
        <taxon>Trebouxiales</taxon>
        <taxon>Trebouxiaceae</taxon>
        <taxon>Symbiochloris</taxon>
    </lineage>
</organism>
<feature type="coiled-coil region" evidence="1">
    <location>
        <begin position="127"/>
        <end position="207"/>
    </location>
</feature>
<evidence type="ECO:0000313" key="4">
    <source>
        <dbReference type="EMBL" id="KAK9795211.1"/>
    </source>
</evidence>
<dbReference type="AlphaFoldDB" id="A0AAW1NUH8"/>
<name>A0AAW1NUH8_9CHLO</name>
<keyword evidence="3" id="KW-1133">Transmembrane helix</keyword>
<evidence type="ECO:0000256" key="3">
    <source>
        <dbReference type="SAM" id="Phobius"/>
    </source>
</evidence>
<keyword evidence="3" id="KW-0472">Membrane</keyword>
<evidence type="ECO:0000256" key="2">
    <source>
        <dbReference type="SAM" id="MobiDB-lite"/>
    </source>
</evidence>
<evidence type="ECO:0000256" key="1">
    <source>
        <dbReference type="SAM" id="Coils"/>
    </source>
</evidence>
<accession>A0AAW1NUH8</accession>
<feature type="compositionally biased region" description="Basic and acidic residues" evidence="2">
    <location>
        <begin position="390"/>
        <end position="400"/>
    </location>
</feature>
<feature type="compositionally biased region" description="Low complexity" evidence="2">
    <location>
        <begin position="363"/>
        <end position="375"/>
    </location>
</feature>
<gene>
    <name evidence="4" type="ORF">WJX73_000531</name>
</gene>
<keyword evidence="5" id="KW-1185">Reference proteome</keyword>
<protein>
    <submittedName>
        <fullName evidence="4">Uncharacterized protein</fullName>
    </submittedName>
</protein>
<comment type="caution">
    <text evidence="4">The sequence shown here is derived from an EMBL/GenBank/DDBJ whole genome shotgun (WGS) entry which is preliminary data.</text>
</comment>
<keyword evidence="3" id="KW-0812">Transmembrane</keyword>
<reference evidence="4 5" key="1">
    <citation type="journal article" date="2024" name="Nat. Commun.">
        <title>Phylogenomics reveals the evolutionary origins of lichenization in chlorophyte algae.</title>
        <authorList>
            <person name="Puginier C."/>
            <person name="Libourel C."/>
            <person name="Otte J."/>
            <person name="Skaloud P."/>
            <person name="Haon M."/>
            <person name="Grisel S."/>
            <person name="Petersen M."/>
            <person name="Berrin J.G."/>
            <person name="Delaux P.M."/>
            <person name="Dal Grande F."/>
            <person name="Keller J."/>
        </authorList>
    </citation>
    <scope>NUCLEOTIDE SEQUENCE [LARGE SCALE GENOMIC DNA]</scope>
    <source>
        <strain evidence="4 5">SAG 2036</strain>
    </source>
</reference>
<evidence type="ECO:0000313" key="5">
    <source>
        <dbReference type="Proteomes" id="UP001465755"/>
    </source>
</evidence>
<dbReference type="EMBL" id="JALJOQ010000130">
    <property type="protein sequence ID" value="KAK9795211.1"/>
    <property type="molecule type" value="Genomic_DNA"/>
</dbReference>
<feature type="region of interest" description="Disordered" evidence="2">
    <location>
        <begin position="358"/>
        <end position="424"/>
    </location>
</feature>
<sequence>MLPSGRYSNTGGSSFGGLSFRGDDARGYRKKGSFGKQFWAALPFLLVLVSVGLTVGLITTYSSVKHWKAEHAGLQQRYNMRGEDASRLQSLLSSERDTVRRQSAEIASWHQSHTSLQGEYAKQDDQHRLLQESHQEHQRKLDDLSAALSQAQTQLQQAEEAHKAQRHADSRRMEALQLQSTTHHRLWEELNRRLKAATAQHELKESEWNLLRADMEAQMVKEDKEKDGAVFTGGVDAAAALQPPVVASSQALSPPPPPQGPPLGAVDPDIAHLVSLLNALGIRNERIEPVIAEWVTKEQQVEQAHPGMEQPVQLEVARQLADLMRDNGIVTVGSSHEYLYQTLANYFSQGTNLQHMIGRRESPPGAATITGTTPPVQQGPGFDYLNVGGGRKDVHDRPEGEAPPTGEQQPPTDPSKIPRVSNSDRWAAYRARAAEQHRTKVDAAGFVA</sequence>
<feature type="transmembrane region" description="Helical" evidence="3">
    <location>
        <begin position="38"/>
        <end position="58"/>
    </location>
</feature>
<keyword evidence="1" id="KW-0175">Coiled coil</keyword>
<dbReference type="Proteomes" id="UP001465755">
    <property type="component" value="Unassembled WGS sequence"/>
</dbReference>
<proteinExistence type="predicted"/>